<sequence length="41" mass="4626">MSFADAHIYIADYQRLFILIGTTSVFTSTQNMETNANHCIS</sequence>
<reference evidence="1 2" key="2">
    <citation type="submission" date="2007-11" db="EMBL/GenBank/DDBJ databases">
        <authorList>
            <person name="Fulton L."/>
            <person name="Clifton S."/>
            <person name="Fulton B."/>
            <person name="Xu J."/>
            <person name="Minx P."/>
            <person name="Pepin K.H."/>
            <person name="Johnson M."/>
            <person name="Thiruvilangam P."/>
            <person name="Bhonagiri V."/>
            <person name="Nash W.E."/>
            <person name="Mardis E.R."/>
            <person name="Wilson R.K."/>
        </authorList>
    </citation>
    <scope>NUCLEOTIDE SEQUENCE [LARGE SCALE GENOMIC DNA]</scope>
    <source>
        <strain evidence="1 2">ATCC 43183</strain>
    </source>
</reference>
<dbReference type="HOGENOM" id="CLU_3266021_0_0_10"/>
<gene>
    <name evidence="1" type="ORF">BACSTE_00217</name>
</gene>
<evidence type="ECO:0000313" key="1">
    <source>
        <dbReference type="EMBL" id="EDS16823.1"/>
    </source>
</evidence>
<dbReference type="Proteomes" id="UP000004713">
    <property type="component" value="Unassembled WGS sequence"/>
</dbReference>
<proteinExistence type="predicted"/>
<name>B0NL81_BACSE</name>
<protein>
    <submittedName>
        <fullName evidence="1">Uncharacterized protein</fullName>
    </submittedName>
</protein>
<evidence type="ECO:0000313" key="2">
    <source>
        <dbReference type="Proteomes" id="UP000004713"/>
    </source>
</evidence>
<organism evidence="1 2">
    <name type="scientific">Bacteroides stercoris ATCC 43183</name>
    <dbReference type="NCBI Taxonomy" id="449673"/>
    <lineage>
        <taxon>Bacteria</taxon>
        <taxon>Pseudomonadati</taxon>
        <taxon>Bacteroidota</taxon>
        <taxon>Bacteroidia</taxon>
        <taxon>Bacteroidales</taxon>
        <taxon>Bacteroidaceae</taxon>
        <taxon>Bacteroides</taxon>
    </lineage>
</organism>
<reference evidence="1 2" key="1">
    <citation type="submission" date="2007-11" db="EMBL/GenBank/DDBJ databases">
        <title>Draft genome sequence of Bacteroides stercoris(ATCC 43183).</title>
        <authorList>
            <person name="Sudarsanam P."/>
            <person name="Ley R."/>
            <person name="Guruge J."/>
            <person name="Turnbaugh P.J."/>
            <person name="Mahowald M."/>
            <person name="Liep D."/>
            <person name="Gordon J."/>
        </authorList>
    </citation>
    <scope>NUCLEOTIDE SEQUENCE [LARGE SCALE GENOMIC DNA]</scope>
    <source>
        <strain evidence="1 2">ATCC 43183</strain>
    </source>
</reference>
<accession>B0NL81</accession>
<comment type="caution">
    <text evidence="1">The sequence shown here is derived from an EMBL/GenBank/DDBJ whole genome shotgun (WGS) entry which is preliminary data.</text>
</comment>
<dbReference type="EMBL" id="ABFZ02000012">
    <property type="protein sequence ID" value="EDS16823.1"/>
    <property type="molecule type" value="Genomic_DNA"/>
</dbReference>
<dbReference type="AlphaFoldDB" id="B0NL81"/>